<sequence>MQVSGAQPVLSRPTCAERTGVSVLGAKRQLTPSGDRGVIPSTDTEITALTLPRSAAEGAAEGYQGWMRAPVMTSGAGEARREGAEDLQVSKPPWLQTGSLSLREKRGVKGRGEMGEEGKERAGRREVDKGSGGGGI</sequence>
<reference evidence="2" key="1">
    <citation type="submission" date="2020-03" db="EMBL/GenBank/DDBJ databases">
        <authorList>
            <person name="Weist P."/>
        </authorList>
    </citation>
    <scope>NUCLEOTIDE SEQUENCE</scope>
</reference>
<proteinExistence type="predicted"/>
<feature type="region of interest" description="Disordered" evidence="1">
    <location>
        <begin position="26"/>
        <end position="45"/>
    </location>
</feature>
<protein>
    <submittedName>
        <fullName evidence="2">Uncharacterized protein</fullName>
    </submittedName>
</protein>
<comment type="caution">
    <text evidence="2">The sequence shown here is derived from an EMBL/GenBank/DDBJ whole genome shotgun (WGS) entry which is preliminary data.</text>
</comment>
<feature type="region of interest" description="Disordered" evidence="1">
    <location>
        <begin position="74"/>
        <end position="136"/>
    </location>
</feature>
<organism evidence="2 3">
    <name type="scientific">Pleuronectes platessa</name>
    <name type="common">European plaice</name>
    <dbReference type="NCBI Taxonomy" id="8262"/>
    <lineage>
        <taxon>Eukaryota</taxon>
        <taxon>Metazoa</taxon>
        <taxon>Chordata</taxon>
        <taxon>Craniata</taxon>
        <taxon>Vertebrata</taxon>
        <taxon>Euteleostomi</taxon>
        <taxon>Actinopterygii</taxon>
        <taxon>Neopterygii</taxon>
        <taxon>Teleostei</taxon>
        <taxon>Neoteleostei</taxon>
        <taxon>Acanthomorphata</taxon>
        <taxon>Carangaria</taxon>
        <taxon>Pleuronectiformes</taxon>
        <taxon>Pleuronectoidei</taxon>
        <taxon>Pleuronectidae</taxon>
        <taxon>Pleuronectes</taxon>
    </lineage>
</organism>
<evidence type="ECO:0000313" key="3">
    <source>
        <dbReference type="Proteomes" id="UP001153269"/>
    </source>
</evidence>
<gene>
    <name evidence="2" type="ORF">PLEPLA_LOCUS34592</name>
</gene>
<evidence type="ECO:0000256" key="1">
    <source>
        <dbReference type="SAM" id="MobiDB-lite"/>
    </source>
</evidence>
<name>A0A9N7VEG3_PLEPL</name>
<dbReference type="AlphaFoldDB" id="A0A9N7VEG3"/>
<accession>A0A9N7VEG3</accession>
<feature type="compositionally biased region" description="Basic and acidic residues" evidence="1">
    <location>
        <begin position="102"/>
        <end position="129"/>
    </location>
</feature>
<dbReference type="Proteomes" id="UP001153269">
    <property type="component" value="Unassembled WGS sequence"/>
</dbReference>
<evidence type="ECO:0000313" key="2">
    <source>
        <dbReference type="EMBL" id="CAB1446874.1"/>
    </source>
</evidence>
<dbReference type="EMBL" id="CADEAL010003928">
    <property type="protein sequence ID" value="CAB1446874.1"/>
    <property type="molecule type" value="Genomic_DNA"/>
</dbReference>
<keyword evidence="3" id="KW-1185">Reference proteome</keyword>